<evidence type="ECO:0000313" key="2">
    <source>
        <dbReference type="EMBL" id="RDE08921.1"/>
    </source>
</evidence>
<comment type="caution">
    <text evidence="2">The sequence shown here is derived from an EMBL/GenBank/DDBJ whole genome shotgun (WGS) entry which is preliminary data.</text>
</comment>
<dbReference type="PROSITE" id="PS51819">
    <property type="entry name" value="VOC"/>
    <property type="match status" value="1"/>
</dbReference>
<evidence type="ECO:0000259" key="1">
    <source>
        <dbReference type="PROSITE" id="PS51819"/>
    </source>
</evidence>
<dbReference type="InterPro" id="IPR029068">
    <property type="entry name" value="Glyas_Bleomycin-R_OHBP_Dase"/>
</dbReference>
<dbReference type="Gene3D" id="3.10.180.10">
    <property type="entry name" value="2,3-Dihydroxybiphenyl 1,2-Dioxygenase, domain 1"/>
    <property type="match status" value="1"/>
</dbReference>
<dbReference type="EMBL" id="QQNH01000010">
    <property type="protein sequence ID" value="RDE08921.1"/>
    <property type="molecule type" value="Genomic_DNA"/>
</dbReference>
<gene>
    <name evidence="2" type="ORF">DVH29_09220</name>
</gene>
<keyword evidence="3" id="KW-1185">Reference proteome</keyword>
<name>A0A369WA27_9HYPH</name>
<sequence length="114" mass="12575">MNIQGLFAVATVADMARGEDFYTRLLGRGPDDRPMEGLIQWRQSYFGIQLFEDAARAGRSRMTIVVPDMAETRAQLAGRGLTLEPEINGDFGKIAQIYDPDGNQVTLAEPPKGM</sequence>
<dbReference type="OrthoDB" id="2453533at2"/>
<organism evidence="2 3">
    <name type="scientific">Pelagibacterium lacus</name>
    <dbReference type="NCBI Taxonomy" id="2282655"/>
    <lineage>
        <taxon>Bacteria</taxon>
        <taxon>Pseudomonadati</taxon>
        <taxon>Pseudomonadota</taxon>
        <taxon>Alphaproteobacteria</taxon>
        <taxon>Hyphomicrobiales</taxon>
        <taxon>Devosiaceae</taxon>
        <taxon>Pelagibacterium</taxon>
    </lineage>
</organism>
<dbReference type="Proteomes" id="UP000253759">
    <property type="component" value="Unassembled WGS sequence"/>
</dbReference>
<dbReference type="RefSeq" id="WP_114645887.1">
    <property type="nucleotide sequence ID" value="NZ_QQNH01000010.1"/>
</dbReference>
<protein>
    <submittedName>
        <fullName evidence="2">VOC family protein</fullName>
    </submittedName>
</protein>
<accession>A0A369WA27</accession>
<reference evidence="3" key="1">
    <citation type="submission" date="2018-07" db="EMBL/GenBank/DDBJ databases">
        <authorList>
            <person name="Liu B.-T."/>
            <person name="Du Z."/>
        </authorList>
    </citation>
    <scope>NUCLEOTIDE SEQUENCE [LARGE SCALE GENOMIC DNA]</scope>
    <source>
        <strain evidence="3">XYN52</strain>
    </source>
</reference>
<proteinExistence type="predicted"/>
<evidence type="ECO:0000313" key="3">
    <source>
        <dbReference type="Proteomes" id="UP000253759"/>
    </source>
</evidence>
<feature type="domain" description="VOC" evidence="1">
    <location>
        <begin position="4"/>
        <end position="110"/>
    </location>
</feature>
<dbReference type="InterPro" id="IPR037523">
    <property type="entry name" value="VOC_core"/>
</dbReference>
<dbReference type="SUPFAM" id="SSF54593">
    <property type="entry name" value="Glyoxalase/Bleomycin resistance protein/Dihydroxybiphenyl dioxygenase"/>
    <property type="match status" value="1"/>
</dbReference>
<dbReference type="AlphaFoldDB" id="A0A369WA27"/>